<reference evidence="3" key="1">
    <citation type="submission" date="2025-08" db="UniProtKB">
        <authorList>
            <consortium name="RefSeq"/>
        </authorList>
    </citation>
    <scope>IDENTIFICATION</scope>
</reference>
<dbReference type="GeneID" id="128199664"/>
<accession>A0ABM3M3K6</accession>
<keyword evidence="1" id="KW-0732">Signal</keyword>
<gene>
    <name evidence="3" type="primary">LOC128199664</name>
</gene>
<organism evidence="2 3">
    <name type="scientific">Bicyclus anynana</name>
    <name type="common">Squinting bush brown butterfly</name>
    <dbReference type="NCBI Taxonomy" id="110368"/>
    <lineage>
        <taxon>Eukaryota</taxon>
        <taxon>Metazoa</taxon>
        <taxon>Ecdysozoa</taxon>
        <taxon>Arthropoda</taxon>
        <taxon>Hexapoda</taxon>
        <taxon>Insecta</taxon>
        <taxon>Pterygota</taxon>
        <taxon>Neoptera</taxon>
        <taxon>Endopterygota</taxon>
        <taxon>Lepidoptera</taxon>
        <taxon>Glossata</taxon>
        <taxon>Ditrysia</taxon>
        <taxon>Papilionoidea</taxon>
        <taxon>Nymphalidae</taxon>
        <taxon>Satyrinae</taxon>
        <taxon>Satyrini</taxon>
        <taxon>Mycalesina</taxon>
        <taxon>Bicyclus</taxon>
    </lineage>
</organism>
<proteinExistence type="predicted"/>
<feature type="signal peptide" evidence="1">
    <location>
        <begin position="1"/>
        <end position="17"/>
    </location>
</feature>
<feature type="chain" id="PRO_5045114063" evidence="1">
    <location>
        <begin position="18"/>
        <end position="337"/>
    </location>
</feature>
<evidence type="ECO:0000256" key="1">
    <source>
        <dbReference type="SAM" id="SignalP"/>
    </source>
</evidence>
<name>A0ABM3M3K6_BICAN</name>
<dbReference type="Proteomes" id="UP001652582">
    <property type="component" value="Chromosome 27"/>
</dbReference>
<sequence>MLFYLILIICVIQNASPVSNKRKIEIQSRPFNRQYIENYNKFQPQESSELSSESRRIFKWIKNLLYKNTTNITKSSTQSNSVTQSITYNSSRIPDHEIPQTKPTYEEVLNERIRFRKIERNLTETLDKLSRILNQILNIVKYTRYQNFHDLHAYLPAKFGNKNRRDKRFKRDVNGTGVLNMKRDDEKNKNDAEKSELIEKIETKLENTTTAENRDVPKPDIAHNRRSMLPVRTNDEVKNRLFKYIDEAFADIAKKIDSLKDTKRMFSKDVSYRVGYIISNIDTLQVNMMNMKLEMDKNKYVWDDRKILNLYDTVKISNQAITDLLDILKVYVDKSVN</sequence>
<evidence type="ECO:0000313" key="2">
    <source>
        <dbReference type="Proteomes" id="UP001652582"/>
    </source>
</evidence>
<keyword evidence="2" id="KW-1185">Reference proteome</keyword>
<evidence type="ECO:0000313" key="3">
    <source>
        <dbReference type="RefSeq" id="XP_052746062.1"/>
    </source>
</evidence>
<protein>
    <submittedName>
        <fullName evidence="3">Uncharacterized protein LOC128199664</fullName>
    </submittedName>
</protein>
<dbReference type="RefSeq" id="XP_052746062.1">
    <property type="nucleotide sequence ID" value="XM_052890102.1"/>
</dbReference>